<evidence type="ECO:0000259" key="1">
    <source>
        <dbReference type="Pfam" id="PF07859"/>
    </source>
</evidence>
<organism evidence="2 3">
    <name type="scientific">Coptis chinensis</name>
    <dbReference type="NCBI Taxonomy" id="261450"/>
    <lineage>
        <taxon>Eukaryota</taxon>
        <taxon>Viridiplantae</taxon>
        <taxon>Streptophyta</taxon>
        <taxon>Embryophyta</taxon>
        <taxon>Tracheophyta</taxon>
        <taxon>Spermatophyta</taxon>
        <taxon>Magnoliopsida</taxon>
        <taxon>Ranunculales</taxon>
        <taxon>Ranunculaceae</taxon>
        <taxon>Coptidoideae</taxon>
        <taxon>Coptis</taxon>
    </lineage>
</organism>
<evidence type="ECO:0000313" key="3">
    <source>
        <dbReference type="Proteomes" id="UP000631114"/>
    </source>
</evidence>
<protein>
    <recommendedName>
        <fullName evidence="1">Alpha/beta hydrolase fold-3 domain-containing protein</fullName>
    </recommendedName>
</protein>
<comment type="caution">
    <text evidence="2">The sequence shown here is derived from an EMBL/GenBank/DDBJ whole genome shotgun (WGS) entry which is preliminary data.</text>
</comment>
<dbReference type="InterPro" id="IPR029058">
    <property type="entry name" value="AB_hydrolase_fold"/>
</dbReference>
<dbReference type="InterPro" id="IPR050466">
    <property type="entry name" value="Carboxylest/Gibb_receptor"/>
</dbReference>
<dbReference type="GO" id="GO:0016787">
    <property type="term" value="F:hydrolase activity"/>
    <property type="evidence" value="ECO:0007669"/>
    <property type="project" value="InterPro"/>
</dbReference>
<dbReference type="PANTHER" id="PTHR23024">
    <property type="entry name" value="ARYLACETAMIDE DEACETYLASE"/>
    <property type="match status" value="1"/>
</dbReference>
<dbReference type="EMBL" id="JADFTS010000002">
    <property type="protein sequence ID" value="KAF9622488.1"/>
    <property type="molecule type" value="Genomic_DNA"/>
</dbReference>
<dbReference type="Gene3D" id="3.40.50.1820">
    <property type="entry name" value="alpha/beta hydrolase"/>
    <property type="match status" value="1"/>
</dbReference>
<sequence length="308" mass="34306">MASTTADDIVFEYPPFIRVYKDGRKERLREDVFVAASVDPSTGVSSKDVVIQPETGLSARMYLPKGANPKTKLPLVIYYHGGGFCIESAFCPTYHNYLNLLVSKANVVAVSVDYRRAPEYPLPIAYEDSWTALKWVFSHPDEEWLTKYADYDRVYMAGDSAGGNISHNMAVRAHIEPNNFKFKGIVLAHPYFIGSTPLASEGDMDLLGKLWLAVYPTTSGLDDPLVNPFKDPNFSKVACKRVLVCVAGLDVLVHRGKHYHENLGKCGWEGVLEFTETEAEPHVFHVSTPEIENASKLMEQVVAFLNAP</sequence>
<dbReference type="SUPFAM" id="SSF53474">
    <property type="entry name" value="alpha/beta-Hydrolases"/>
    <property type="match status" value="1"/>
</dbReference>
<reference evidence="2 3" key="1">
    <citation type="submission" date="2020-10" db="EMBL/GenBank/DDBJ databases">
        <title>The Coptis chinensis genome and diversification of protoberbering-type alkaloids.</title>
        <authorList>
            <person name="Wang B."/>
            <person name="Shu S."/>
            <person name="Song C."/>
            <person name="Liu Y."/>
        </authorList>
    </citation>
    <scope>NUCLEOTIDE SEQUENCE [LARGE SCALE GENOMIC DNA]</scope>
    <source>
        <strain evidence="2">HL-2020</strain>
        <tissue evidence="2">Leaf</tissue>
    </source>
</reference>
<name>A0A835ISZ0_9MAGN</name>
<dbReference type="OrthoDB" id="408631at2759"/>
<dbReference type="PANTHER" id="PTHR23024:SF467">
    <property type="entry name" value="CARBOXYLESTERASE 12-RELATED"/>
    <property type="match status" value="1"/>
</dbReference>
<dbReference type="InterPro" id="IPR013094">
    <property type="entry name" value="AB_hydrolase_3"/>
</dbReference>
<dbReference type="Pfam" id="PF07859">
    <property type="entry name" value="Abhydrolase_3"/>
    <property type="match status" value="1"/>
</dbReference>
<gene>
    <name evidence="2" type="ORF">IFM89_031892</name>
</gene>
<feature type="domain" description="Alpha/beta hydrolase fold-3" evidence="1">
    <location>
        <begin position="76"/>
        <end position="285"/>
    </location>
</feature>
<proteinExistence type="predicted"/>
<evidence type="ECO:0000313" key="2">
    <source>
        <dbReference type="EMBL" id="KAF9622488.1"/>
    </source>
</evidence>
<dbReference type="AlphaFoldDB" id="A0A835ISZ0"/>
<dbReference type="Proteomes" id="UP000631114">
    <property type="component" value="Unassembled WGS sequence"/>
</dbReference>
<keyword evidence="3" id="KW-1185">Reference proteome</keyword>
<accession>A0A835ISZ0</accession>